<dbReference type="InterPro" id="IPR056456">
    <property type="entry name" value="Beta-prop_IFT80_2nd"/>
</dbReference>
<dbReference type="PROSITE" id="PS51192">
    <property type="entry name" value="HELICASE_ATP_BIND_1"/>
    <property type="match status" value="1"/>
</dbReference>
<keyword evidence="3" id="KW-0539">Nucleus</keyword>
<dbReference type="AlphaFoldDB" id="A0A0W8DCX7"/>
<evidence type="ECO:0000259" key="5">
    <source>
        <dbReference type="PROSITE" id="PS51192"/>
    </source>
</evidence>
<dbReference type="EMBL" id="LNFP01000319">
    <property type="protein sequence ID" value="KUF94164.1"/>
    <property type="molecule type" value="Genomic_DNA"/>
</dbReference>
<evidence type="ECO:0000313" key="7">
    <source>
        <dbReference type="Proteomes" id="UP000054636"/>
    </source>
</evidence>
<name>A0A0W8DCX7_PHYNI</name>
<dbReference type="GO" id="GO:0016787">
    <property type="term" value="F:hydrolase activity"/>
    <property type="evidence" value="ECO:0007669"/>
    <property type="project" value="UniProtKB-KW"/>
</dbReference>
<evidence type="ECO:0000256" key="1">
    <source>
        <dbReference type="ARBA" id="ARBA00004123"/>
    </source>
</evidence>
<feature type="compositionally biased region" description="Basic and acidic residues" evidence="4">
    <location>
        <begin position="169"/>
        <end position="186"/>
    </location>
</feature>
<dbReference type="PANTHER" id="PTHR45629">
    <property type="entry name" value="SNF2/RAD54 FAMILY MEMBER"/>
    <property type="match status" value="1"/>
</dbReference>
<sequence>MDHKPVISARQLLMSFLPSAKRPSSTKDAKEETTDAAAAAYSFITPKKPAVSEKKEKELTAGERIARKYGLVAAKTSPKGTHSHSTFDSSGNRATTRSIKEDDAEEMKEASPGTKKRSFWDAQVADAETKQELAPKSTYVSPFSNPDGFVNMKRRRQRRQEPSIEMSEEEMKKSRDAFYDDSKSEAQDVGPRPRHIIGSAIPELDDADDWMSDLKEVTSGDEEAAKKLLGQTDRTATVRRTRQSKRTSAKRQPRKRVQKVLSDSSEDERATYTSERWPQLNPPKINTGPMILSLSEEEGSKTLEVCANLNSYLFDYQREGVEFLFSAYQRDTGAILGDDMGLGKTIQVIAFLSAIMGKHGDHRDKDAWRMLLHQRRERYSGSGGIGHPEDAGFNFSASLLQNWEQELHTWMCCTTIILRGKPSDRDAMIDQIARGEYEVVICSYDMLKMYLSRLHKISWEAVILDEMHCLKNPEAKLTKAVKAIKCRKKLGLTGTLMQNNEKELHCLVDTIAPGAIGSWAEFSMYYGQDIKYGRKKSAAPEAVKRSQQKEKELRKKLRPYYLRREKEINPTFQEVKKNDQVVFCDLTPLQMATYQRVLAMPEFQLLQRGEERCDCGRDSGEKRKKCCYKTPPDIGDGPGLLYERFHEHGPCKNCPNCMGLPCVAMLLKLSNHLELLKVNPHDTPELQHYQQSRDAADFLKMAAITSFVGSSVTVRRADGTTLAASVSPYAPMLFEFTTTADWDKAVRLCRFVKSKSLWTCLAGMALHRRHLETAEIALASIDCVDKLYFVLHVKNLASDERRNAELALYSGNVDEAEAILLQAHPTPLVYRAIKLNLRLFRWERALDLAIKHTTDAGTHVDTVLAYRERFLAANKLQETDKKFLQYSKQVAIDWETISKKKELEREKEQQSSGGSRRK</sequence>
<dbReference type="InterPro" id="IPR056157">
    <property type="entry name" value="TPR_IFT80_172_dom"/>
</dbReference>
<comment type="caution">
    <text evidence="6">The sequence shown here is derived from an EMBL/GenBank/DDBJ whole genome shotgun (WGS) entry which is preliminary data.</text>
</comment>
<dbReference type="InterPro" id="IPR014001">
    <property type="entry name" value="Helicase_ATP-bd"/>
</dbReference>
<dbReference type="InterPro" id="IPR050496">
    <property type="entry name" value="SNF2_RAD54_helicase_repair"/>
</dbReference>
<evidence type="ECO:0000313" key="6">
    <source>
        <dbReference type="EMBL" id="KUF94164.1"/>
    </source>
</evidence>
<organism evidence="6 7">
    <name type="scientific">Phytophthora nicotianae</name>
    <name type="common">Potato buckeye rot agent</name>
    <name type="synonym">Phytophthora parasitica</name>
    <dbReference type="NCBI Taxonomy" id="4792"/>
    <lineage>
        <taxon>Eukaryota</taxon>
        <taxon>Sar</taxon>
        <taxon>Stramenopiles</taxon>
        <taxon>Oomycota</taxon>
        <taxon>Peronosporomycetes</taxon>
        <taxon>Peronosporales</taxon>
        <taxon>Peronosporaceae</taxon>
        <taxon>Phytophthora</taxon>
    </lineage>
</organism>
<feature type="region of interest" description="Disordered" evidence="4">
    <location>
        <begin position="70"/>
        <end position="204"/>
    </location>
</feature>
<dbReference type="InterPro" id="IPR000330">
    <property type="entry name" value="SNF2_N"/>
</dbReference>
<feature type="region of interest" description="Disordered" evidence="4">
    <location>
        <begin position="235"/>
        <end position="284"/>
    </location>
</feature>
<reference evidence="6 7" key="1">
    <citation type="submission" date="2015-11" db="EMBL/GenBank/DDBJ databases">
        <title>Genomes and virulence difference between two physiological races of Phytophthora nicotianae.</title>
        <authorList>
            <person name="Liu H."/>
            <person name="Ma X."/>
            <person name="Yu H."/>
            <person name="Fang D."/>
            <person name="Li Y."/>
            <person name="Wang X."/>
            <person name="Wang W."/>
            <person name="Dong Y."/>
            <person name="Xiao B."/>
        </authorList>
    </citation>
    <scope>NUCLEOTIDE SEQUENCE [LARGE SCALE GENOMIC DNA]</scope>
    <source>
        <strain evidence="7">race 1</strain>
    </source>
</reference>
<dbReference type="Proteomes" id="UP000054636">
    <property type="component" value="Unassembled WGS sequence"/>
</dbReference>
<dbReference type="PANTHER" id="PTHR45629:SF7">
    <property type="entry name" value="DNA EXCISION REPAIR PROTEIN ERCC-6-RELATED"/>
    <property type="match status" value="1"/>
</dbReference>
<dbReference type="SUPFAM" id="SSF52540">
    <property type="entry name" value="P-loop containing nucleoside triphosphate hydrolases"/>
    <property type="match status" value="1"/>
</dbReference>
<comment type="subcellular location">
    <subcellularLocation>
        <location evidence="1">Nucleus</location>
    </subcellularLocation>
</comment>
<evidence type="ECO:0000256" key="2">
    <source>
        <dbReference type="ARBA" id="ARBA00022801"/>
    </source>
</evidence>
<evidence type="ECO:0000256" key="3">
    <source>
        <dbReference type="ARBA" id="ARBA00023242"/>
    </source>
</evidence>
<dbReference type="GO" id="GO:0005524">
    <property type="term" value="F:ATP binding"/>
    <property type="evidence" value="ECO:0007669"/>
    <property type="project" value="InterPro"/>
</dbReference>
<evidence type="ECO:0000256" key="4">
    <source>
        <dbReference type="SAM" id="MobiDB-lite"/>
    </source>
</evidence>
<dbReference type="GO" id="GO:0005634">
    <property type="term" value="C:nucleus"/>
    <property type="evidence" value="ECO:0007669"/>
    <property type="project" value="UniProtKB-SubCell"/>
</dbReference>
<dbReference type="Gene3D" id="3.40.50.10810">
    <property type="entry name" value="Tandem AAA-ATPase domain"/>
    <property type="match status" value="1"/>
</dbReference>
<dbReference type="SMART" id="SM00487">
    <property type="entry name" value="DEXDc"/>
    <property type="match status" value="1"/>
</dbReference>
<keyword evidence="2" id="KW-0378">Hydrolase</keyword>
<dbReference type="Pfam" id="PF23335">
    <property type="entry name" value="Beta-prop_IFT80_2nd"/>
    <property type="match status" value="1"/>
</dbReference>
<feature type="compositionally biased region" description="Basic residues" evidence="4">
    <location>
        <begin position="237"/>
        <end position="258"/>
    </location>
</feature>
<feature type="domain" description="Helicase ATP-binding" evidence="5">
    <location>
        <begin position="325"/>
        <end position="514"/>
    </location>
</feature>
<accession>A0A0W8DCX7</accession>
<feature type="compositionally biased region" description="Polar residues" evidence="4">
    <location>
        <begin position="78"/>
        <end position="97"/>
    </location>
</feature>
<proteinExistence type="predicted"/>
<dbReference type="InterPro" id="IPR038718">
    <property type="entry name" value="SNF2-like_sf"/>
</dbReference>
<dbReference type="Pfam" id="PF23387">
    <property type="entry name" value="TPR_IFT80_172"/>
    <property type="match status" value="1"/>
</dbReference>
<gene>
    <name evidence="6" type="ORF">AM588_10007602</name>
</gene>
<dbReference type="InterPro" id="IPR027417">
    <property type="entry name" value="P-loop_NTPase"/>
</dbReference>
<dbReference type="Pfam" id="PF00176">
    <property type="entry name" value="SNF2-rel_dom"/>
    <property type="match status" value="1"/>
</dbReference>
<protein>
    <recommendedName>
        <fullName evidence="5">Helicase ATP-binding domain-containing protein</fullName>
    </recommendedName>
</protein>
<dbReference type="FunFam" id="3.40.50.10810:FF:000019">
    <property type="entry name" value="DNA excision repair protein ERCC-6-like 2 isoform X1"/>
    <property type="match status" value="1"/>
</dbReference>